<proteinExistence type="predicted"/>
<organism evidence="1 2">
    <name type="scientific">Lipomyces orientalis</name>
    <dbReference type="NCBI Taxonomy" id="1233043"/>
    <lineage>
        <taxon>Eukaryota</taxon>
        <taxon>Fungi</taxon>
        <taxon>Dikarya</taxon>
        <taxon>Ascomycota</taxon>
        <taxon>Saccharomycotina</taxon>
        <taxon>Lipomycetes</taxon>
        <taxon>Lipomycetales</taxon>
        <taxon>Lipomycetaceae</taxon>
        <taxon>Lipomyces</taxon>
    </lineage>
</organism>
<gene>
    <name evidence="1" type="ORF">V1517DRAFT_312321</name>
</gene>
<protein>
    <submittedName>
        <fullName evidence="1">Phosphatase 2C-like domain-containing protein</fullName>
    </submittedName>
</protein>
<evidence type="ECO:0000313" key="1">
    <source>
        <dbReference type="EMBL" id="KAK9326291.1"/>
    </source>
</evidence>
<sequence>MRVSSSPLWTLADSYKFIFRFSKFQFPQPYSISQFSRHRQFTTYYVTPQTNPVGPEISSVPRLRVPLLNAPTHLGHFSSRVNRHDNEDRYSVSVLTLPAMSSLTPRALKAATHPERQVFFYSVFDGHGGSECSEFLAQSLATYVENADLNSIDALERNWKENIGGYWTRWRGHLEKFRSRMSKDSDLLLRIPVSFLQADYDFTMAERPSGSTCTSVLLYSSIPDVPYWSGSPSRLLVAHVGDTRCILSDRNGVAHALTSAHHLSSPIESARLRRYAASFFTDSFGEERFGNVENTRSFGDRSMKRLGVTAEPDLTEYTLGSPTAEDGFGGEEPFMVLISDGVSKFASDQEVVDIVTSTGYRSGYARGTPQDAAREVVQFAEDVGGDDNATCIVVRLSGWGKWTRPVDRTGDLREYRLREALDKVARRQ</sequence>
<name>A0ACC3TZ78_9ASCO</name>
<dbReference type="EMBL" id="MU970035">
    <property type="protein sequence ID" value="KAK9326291.1"/>
    <property type="molecule type" value="Genomic_DNA"/>
</dbReference>
<dbReference type="Proteomes" id="UP001489719">
    <property type="component" value="Unassembled WGS sequence"/>
</dbReference>
<reference evidence="2" key="1">
    <citation type="journal article" date="2024" name="Front. Bioeng. Biotechnol.">
        <title>Genome-scale model development and genomic sequencing of the oleaginous clade Lipomyces.</title>
        <authorList>
            <person name="Czajka J.J."/>
            <person name="Han Y."/>
            <person name="Kim J."/>
            <person name="Mondo S.J."/>
            <person name="Hofstad B.A."/>
            <person name="Robles A."/>
            <person name="Haridas S."/>
            <person name="Riley R."/>
            <person name="LaButti K."/>
            <person name="Pangilinan J."/>
            <person name="Andreopoulos W."/>
            <person name="Lipzen A."/>
            <person name="Yan J."/>
            <person name="Wang M."/>
            <person name="Ng V."/>
            <person name="Grigoriev I.V."/>
            <person name="Spatafora J.W."/>
            <person name="Magnuson J.K."/>
            <person name="Baker S.E."/>
            <person name="Pomraning K.R."/>
        </authorList>
    </citation>
    <scope>NUCLEOTIDE SEQUENCE [LARGE SCALE GENOMIC DNA]</scope>
    <source>
        <strain evidence="2">CBS 10300</strain>
    </source>
</reference>
<keyword evidence="2" id="KW-1185">Reference proteome</keyword>
<evidence type="ECO:0000313" key="2">
    <source>
        <dbReference type="Proteomes" id="UP001489719"/>
    </source>
</evidence>
<accession>A0ACC3TZ78</accession>
<comment type="caution">
    <text evidence="1">The sequence shown here is derived from an EMBL/GenBank/DDBJ whole genome shotgun (WGS) entry which is preliminary data.</text>
</comment>